<feature type="region of interest" description="Disordered" evidence="2">
    <location>
        <begin position="1"/>
        <end position="166"/>
    </location>
</feature>
<dbReference type="GO" id="GO:0005509">
    <property type="term" value="F:calcium ion binding"/>
    <property type="evidence" value="ECO:0007669"/>
    <property type="project" value="InterPro"/>
</dbReference>
<feature type="domain" description="EF-hand" evidence="3">
    <location>
        <begin position="280"/>
        <end position="315"/>
    </location>
</feature>
<feature type="domain" description="EF-hand" evidence="3">
    <location>
        <begin position="210"/>
        <end position="245"/>
    </location>
</feature>
<dbReference type="Proteomes" id="UP000016931">
    <property type="component" value="Unassembled WGS sequence"/>
</dbReference>
<dbReference type="SUPFAM" id="SSF47473">
    <property type="entry name" value="EF-hand"/>
    <property type="match status" value="1"/>
</dbReference>
<feature type="compositionally biased region" description="Low complexity" evidence="2">
    <location>
        <begin position="42"/>
        <end position="64"/>
    </location>
</feature>
<dbReference type="STRING" id="692275.N1QI91"/>
<name>N1QI91_SPHMS</name>
<organism evidence="4 5">
    <name type="scientific">Sphaerulina musiva (strain SO2202)</name>
    <name type="common">Poplar stem canker fungus</name>
    <name type="synonym">Septoria musiva</name>
    <dbReference type="NCBI Taxonomy" id="692275"/>
    <lineage>
        <taxon>Eukaryota</taxon>
        <taxon>Fungi</taxon>
        <taxon>Dikarya</taxon>
        <taxon>Ascomycota</taxon>
        <taxon>Pezizomycotina</taxon>
        <taxon>Dothideomycetes</taxon>
        <taxon>Dothideomycetidae</taxon>
        <taxon>Mycosphaerellales</taxon>
        <taxon>Mycosphaerellaceae</taxon>
        <taxon>Sphaerulina</taxon>
    </lineage>
</organism>
<dbReference type="PROSITE" id="PS50222">
    <property type="entry name" value="EF_HAND_2"/>
    <property type="match status" value="2"/>
</dbReference>
<dbReference type="HOGENOM" id="CLU_054966_1_0_1"/>
<feature type="compositionally biased region" description="Polar residues" evidence="2">
    <location>
        <begin position="94"/>
        <end position="113"/>
    </location>
</feature>
<dbReference type="SMART" id="SM00054">
    <property type="entry name" value="EFh"/>
    <property type="match status" value="2"/>
</dbReference>
<evidence type="ECO:0000313" key="4">
    <source>
        <dbReference type="EMBL" id="EMF16915.1"/>
    </source>
</evidence>
<evidence type="ECO:0000256" key="2">
    <source>
        <dbReference type="SAM" id="MobiDB-lite"/>
    </source>
</evidence>
<keyword evidence="5" id="KW-1185">Reference proteome</keyword>
<feature type="compositionally biased region" description="Polar residues" evidence="2">
    <location>
        <begin position="65"/>
        <end position="80"/>
    </location>
</feature>
<protein>
    <recommendedName>
        <fullName evidence="3">EF-hand domain-containing protein</fullName>
    </recommendedName>
</protein>
<dbReference type="GeneID" id="27900555"/>
<dbReference type="InterPro" id="IPR011992">
    <property type="entry name" value="EF-hand-dom_pair"/>
</dbReference>
<evidence type="ECO:0000313" key="5">
    <source>
        <dbReference type="Proteomes" id="UP000016931"/>
    </source>
</evidence>
<gene>
    <name evidence="4" type="ORF">SEPMUDRAFT_146043</name>
</gene>
<reference evidence="4 5" key="1">
    <citation type="journal article" date="2012" name="PLoS Pathog.">
        <title>Diverse lifestyles and strategies of plant pathogenesis encoded in the genomes of eighteen Dothideomycetes fungi.</title>
        <authorList>
            <person name="Ohm R.A."/>
            <person name="Feau N."/>
            <person name="Henrissat B."/>
            <person name="Schoch C.L."/>
            <person name="Horwitz B.A."/>
            <person name="Barry K.W."/>
            <person name="Condon B.J."/>
            <person name="Copeland A.C."/>
            <person name="Dhillon B."/>
            <person name="Glaser F."/>
            <person name="Hesse C.N."/>
            <person name="Kosti I."/>
            <person name="LaButti K."/>
            <person name="Lindquist E.A."/>
            <person name="Lucas S."/>
            <person name="Salamov A.A."/>
            <person name="Bradshaw R.E."/>
            <person name="Ciuffetti L."/>
            <person name="Hamelin R.C."/>
            <person name="Kema G.H.J."/>
            <person name="Lawrence C."/>
            <person name="Scott J.A."/>
            <person name="Spatafora J.W."/>
            <person name="Turgeon B.G."/>
            <person name="de Wit P.J.G.M."/>
            <person name="Zhong S."/>
            <person name="Goodwin S.B."/>
            <person name="Grigoriev I.V."/>
        </authorList>
    </citation>
    <scope>NUCLEOTIDE SEQUENCE [LARGE SCALE GENOMIC DNA]</scope>
    <source>
        <strain evidence="4 5">SO2202</strain>
    </source>
</reference>
<proteinExistence type="predicted"/>
<dbReference type="EMBL" id="KB456260">
    <property type="protein sequence ID" value="EMF16915.1"/>
    <property type="molecule type" value="Genomic_DNA"/>
</dbReference>
<feature type="compositionally biased region" description="Polar residues" evidence="2">
    <location>
        <begin position="178"/>
        <end position="191"/>
    </location>
</feature>
<sequence>MASSNPNRLSAQLSPFESPSGRQSPFRRQNSQSPGTAIRTGTPASSPTKASSSSFSHVKTSSLSPEKSNPFTRRPSQINHSHAADRPTSPFARPTSSLSIVSTPSRKWSNGSLKSPVALQDVDTPTVASPSPFDGARDLSGGHSVADDSPFSPTPVQALSRDNLRPAMQRNITSSTTATIKPPTFTSQAKSATPRLNDVRGGTYNHLPQPLLHSMRESFEVLDSNNTGTVNSAAVADMLAQLGLDNNPAALTDFFPPTGAAQLNLARYLDVLSGPLSDLSEPDELQAAFEAFDVDDSGQIDVAVLRDALLHTASQPGDDMVRMSEREVDGVLREFAGRRAFGAKGMHAGKPRGEVFRYRDFMANVSAGGGARMSEAEAAMAA</sequence>
<dbReference type="Gene3D" id="1.10.238.10">
    <property type="entry name" value="EF-hand"/>
    <property type="match status" value="1"/>
</dbReference>
<feature type="compositionally biased region" description="Polar residues" evidence="2">
    <location>
        <begin position="1"/>
        <end position="35"/>
    </location>
</feature>
<dbReference type="InterPro" id="IPR050403">
    <property type="entry name" value="Myosin_RLC"/>
</dbReference>
<dbReference type="InterPro" id="IPR002048">
    <property type="entry name" value="EF_hand_dom"/>
</dbReference>
<accession>N1QI91</accession>
<dbReference type="PANTHER" id="PTHR23049">
    <property type="entry name" value="MYOSIN REGULATORY LIGHT CHAIN 2"/>
    <property type="match status" value="1"/>
</dbReference>
<evidence type="ECO:0000256" key="1">
    <source>
        <dbReference type="ARBA" id="ARBA00022737"/>
    </source>
</evidence>
<dbReference type="eggNOG" id="KOG0031">
    <property type="taxonomic scope" value="Eukaryota"/>
</dbReference>
<feature type="region of interest" description="Disordered" evidence="2">
    <location>
        <begin position="178"/>
        <end position="202"/>
    </location>
</feature>
<evidence type="ECO:0000259" key="3">
    <source>
        <dbReference type="PROSITE" id="PS50222"/>
    </source>
</evidence>
<dbReference type="AlphaFoldDB" id="N1QI91"/>
<dbReference type="OrthoDB" id="429467at2759"/>
<keyword evidence="1" id="KW-0677">Repeat</keyword>
<dbReference type="RefSeq" id="XP_016765036.1">
    <property type="nucleotide sequence ID" value="XM_016903418.1"/>
</dbReference>